<reference evidence="2 3" key="1">
    <citation type="journal article" date="2011" name="Genome Res.">
        <title>Chromosome and gene copy number variation allow major structural change between species and strains of Leishmania.</title>
        <authorList>
            <person name="Rogers M.B."/>
            <person name="Hilley J.D."/>
            <person name="Dickens N.J."/>
            <person name="Wilkes J."/>
            <person name="Bates P.A."/>
            <person name="Depledge D.P."/>
            <person name="Harris D."/>
            <person name="Her Y."/>
            <person name="Herzyk P."/>
            <person name="Imamura H."/>
            <person name="Otto T.D."/>
            <person name="Sanders M."/>
            <person name="Seeger K."/>
            <person name="Dujardin J.C."/>
            <person name="Berriman M."/>
            <person name="Smith D.F."/>
            <person name="Hertz-Fowler C."/>
            <person name="Mottram J.C."/>
        </authorList>
    </citation>
    <scope>NUCLEOTIDE SEQUENCE [LARGE SCALE GENOMIC DNA]</scope>
    <source>
        <strain evidence="2 3">MHOM/GT/2001/U1103</strain>
    </source>
</reference>
<feature type="compositionally biased region" description="Polar residues" evidence="1">
    <location>
        <begin position="196"/>
        <end position="206"/>
    </location>
</feature>
<feature type="region of interest" description="Disordered" evidence="1">
    <location>
        <begin position="421"/>
        <end position="440"/>
    </location>
</feature>
<dbReference type="AlphaFoldDB" id="E9ALX6"/>
<gene>
    <name evidence="2" type="ORF">LMXM_08_29_0960</name>
</gene>
<proteinExistence type="predicted"/>
<dbReference type="OrthoDB" id="273591at2759"/>
<dbReference type="OMA" id="EHHTNDG"/>
<sequence length="440" mass="46185">MSGRYFSKSLASDVDSAAAAEGSLSATEASTDGHCTGKKPRHVAFFLERELKETDTEKVPRAAFGGRRGGAGARSTEEQWSWSGRAEADALRQRALQCGEDFVRVASGLGYEVVAHTPTAFLKRGMTEKTAAPFGVAQPEKQGGAGFAVARSVTARASTGAVPLSSPSAAETTVTLAAPFGSGGSPVFPREGELDSCSSRSSSPGTEDQVGMVPVLSPLLQGSDPCQRHFSTDASLRALEVQAPRTTGAHAGIYCYPSAIASLNPLQDSTPNSAADSNGVRTSPHRSSRTGFGAEHHTNDGAHPPGPVIANSARVAQWTPTTSHPSPARGSPASHRTLTPRTVFPTRNHPVTASLMVPGQQSDAFALRLSIMDVTSSRTNSNTNTSMSAEHVNGHEFANVGGSQNTNNRFFTSSSDALNTPAVRMTDDEDWPRARGRLIQ</sequence>
<feature type="compositionally biased region" description="Polar residues" evidence="1">
    <location>
        <begin position="267"/>
        <end position="281"/>
    </location>
</feature>
<dbReference type="Proteomes" id="UP000007259">
    <property type="component" value="Chromosome 8"/>
</dbReference>
<name>E9ALX6_LEIMU</name>
<protein>
    <submittedName>
        <fullName evidence="2">Uncharacterized protein</fullName>
    </submittedName>
</protein>
<feature type="region of interest" description="Disordered" evidence="1">
    <location>
        <begin position="267"/>
        <end position="346"/>
    </location>
</feature>
<evidence type="ECO:0000313" key="3">
    <source>
        <dbReference type="Proteomes" id="UP000007259"/>
    </source>
</evidence>
<organism evidence="2 3">
    <name type="scientific">Leishmania mexicana (strain MHOM/GT/2001/U1103)</name>
    <dbReference type="NCBI Taxonomy" id="929439"/>
    <lineage>
        <taxon>Eukaryota</taxon>
        <taxon>Discoba</taxon>
        <taxon>Euglenozoa</taxon>
        <taxon>Kinetoplastea</taxon>
        <taxon>Metakinetoplastina</taxon>
        <taxon>Trypanosomatida</taxon>
        <taxon>Trypanosomatidae</taxon>
        <taxon>Leishmaniinae</taxon>
        <taxon>Leishmania</taxon>
    </lineage>
</organism>
<dbReference type="RefSeq" id="XP_003872460.1">
    <property type="nucleotide sequence ID" value="XM_003872411.1"/>
</dbReference>
<evidence type="ECO:0000313" key="2">
    <source>
        <dbReference type="EMBL" id="CBZ23931.1"/>
    </source>
</evidence>
<dbReference type="VEuPathDB" id="TriTrypDB:LmxM.08_29.0960"/>
<dbReference type="GeneID" id="13447478"/>
<dbReference type="EMBL" id="FR799561">
    <property type="protein sequence ID" value="CBZ23931.1"/>
    <property type="molecule type" value="Genomic_DNA"/>
</dbReference>
<accession>E9ALX6</accession>
<dbReference type="PhylomeDB" id="E9ALX6"/>
<dbReference type="KEGG" id="lmi:LMXM_08_29_0960"/>
<evidence type="ECO:0000256" key="1">
    <source>
        <dbReference type="SAM" id="MobiDB-lite"/>
    </source>
</evidence>
<keyword evidence="3" id="KW-1185">Reference proteome</keyword>
<feature type="region of interest" description="Disordered" evidence="1">
    <location>
        <begin position="180"/>
        <end position="210"/>
    </location>
</feature>